<dbReference type="InterPro" id="IPR029058">
    <property type="entry name" value="AB_hydrolase_fold"/>
</dbReference>
<dbReference type="EMBL" id="JAPDFR010000001">
    <property type="protein sequence ID" value="KAK0390564.1"/>
    <property type="molecule type" value="Genomic_DNA"/>
</dbReference>
<proteinExistence type="predicted"/>
<dbReference type="PANTHER" id="PTHR17630">
    <property type="entry name" value="DIENELACTONE HYDROLASE"/>
    <property type="match status" value="1"/>
</dbReference>
<keyword evidence="4" id="KW-1185">Reference proteome</keyword>
<evidence type="ECO:0000313" key="3">
    <source>
        <dbReference type="EMBL" id="KAK0390564.1"/>
    </source>
</evidence>
<protein>
    <recommendedName>
        <fullName evidence="2">Dienelactone hydrolase domain-containing protein</fullName>
    </recommendedName>
</protein>
<gene>
    <name evidence="3" type="ORF">NLU13_0068</name>
</gene>
<evidence type="ECO:0000313" key="4">
    <source>
        <dbReference type="Proteomes" id="UP001175261"/>
    </source>
</evidence>
<dbReference type="SUPFAM" id="SSF53474">
    <property type="entry name" value="alpha/beta-Hydrolases"/>
    <property type="match status" value="1"/>
</dbReference>
<organism evidence="3 4">
    <name type="scientific">Sarocladium strictum</name>
    <name type="common">Black bundle disease fungus</name>
    <name type="synonym">Acremonium strictum</name>
    <dbReference type="NCBI Taxonomy" id="5046"/>
    <lineage>
        <taxon>Eukaryota</taxon>
        <taxon>Fungi</taxon>
        <taxon>Dikarya</taxon>
        <taxon>Ascomycota</taxon>
        <taxon>Pezizomycotina</taxon>
        <taxon>Sordariomycetes</taxon>
        <taxon>Hypocreomycetidae</taxon>
        <taxon>Hypocreales</taxon>
        <taxon>Sarocladiaceae</taxon>
        <taxon>Sarocladium</taxon>
    </lineage>
</organism>
<feature type="domain" description="Dienelactone hydrolase" evidence="2">
    <location>
        <begin position="54"/>
        <end position="265"/>
    </location>
</feature>
<accession>A0AA39GQ99</accession>
<dbReference type="Pfam" id="PF01738">
    <property type="entry name" value="DLH"/>
    <property type="match status" value="1"/>
</dbReference>
<dbReference type="InterPro" id="IPR002925">
    <property type="entry name" value="Dienelactn_hydro"/>
</dbReference>
<dbReference type="GO" id="GO:0016787">
    <property type="term" value="F:hydrolase activity"/>
    <property type="evidence" value="ECO:0007669"/>
    <property type="project" value="InterPro"/>
</dbReference>
<feature type="chain" id="PRO_5041430407" description="Dienelactone hydrolase domain-containing protein" evidence="1">
    <location>
        <begin position="20"/>
        <end position="268"/>
    </location>
</feature>
<reference evidence="3" key="1">
    <citation type="submission" date="2022-10" db="EMBL/GenBank/DDBJ databases">
        <title>Determination and structural analysis of whole genome sequence of Sarocladium strictum F4-1.</title>
        <authorList>
            <person name="Hu L."/>
            <person name="Jiang Y."/>
        </authorList>
    </citation>
    <scope>NUCLEOTIDE SEQUENCE</scope>
    <source>
        <strain evidence="3">F4-1</strain>
    </source>
</reference>
<dbReference type="Gene3D" id="3.40.50.1820">
    <property type="entry name" value="alpha/beta hydrolase"/>
    <property type="match status" value="1"/>
</dbReference>
<dbReference type="PANTHER" id="PTHR17630:SF44">
    <property type="entry name" value="PROTEIN AIM2"/>
    <property type="match status" value="1"/>
</dbReference>
<dbReference type="Proteomes" id="UP001175261">
    <property type="component" value="Unassembled WGS sequence"/>
</dbReference>
<feature type="signal peptide" evidence="1">
    <location>
        <begin position="1"/>
        <end position="19"/>
    </location>
</feature>
<evidence type="ECO:0000256" key="1">
    <source>
        <dbReference type="SAM" id="SignalP"/>
    </source>
</evidence>
<comment type="caution">
    <text evidence="3">The sequence shown here is derived from an EMBL/GenBank/DDBJ whole genome shotgun (WGS) entry which is preliminary data.</text>
</comment>
<name>A0AA39GQ99_SARSR</name>
<keyword evidence="1" id="KW-0732">Signal</keyword>
<sequence>MKLATTLALCLGIAQQASAFQDWIDRTIAHTGEPIGKEIDYNGLTLYVSKPACKKPKKTAVIYITDVFGINLTENKLLADSFSRAGYLTITPDMFAGQPAPADLNTPGFNASAFLAAHGPAVADPKIDDAIAYARASSSCGNGGGDGDCKIALTGYCYGGRYAFRFVAGGKGGDVAFAAHPSALEEGEVEAVEGPASVAAAEIDDLLPAQQRHRIEELLLQTGQPYQMSLYSGTFHGFGVRANVSDPEQKFAKETAFLQAVHWFDSWA</sequence>
<evidence type="ECO:0000259" key="2">
    <source>
        <dbReference type="Pfam" id="PF01738"/>
    </source>
</evidence>
<dbReference type="AlphaFoldDB" id="A0AA39GQ99"/>